<dbReference type="PROSITE" id="PS50102">
    <property type="entry name" value="RRM"/>
    <property type="match status" value="1"/>
</dbReference>
<dbReference type="PANTHER" id="PTHR48027">
    <property type="entry name" value="HETEROGENEOUS NUCLEAR RIBONUCLEOPROTEIN 87F-RELATED"/>
    <property type="match status" value="1"/>
</dbReference>
<dbReference type="InterPro" id="IPR035979">
    <property type="entry name" value="RBD_domain_sf"/>
</dbReference>
<dbReference type="SMART" id="SM00360">
    <property type="entry name" value="RRM"/>
    <property type="match status" value="1"/>
</dbReference>
<name>A0A507C323_9FUNG</name>
<protein>
    <recommendedName>
        <fullName evidence="5">RRM domain-containing protein</fullName>
    </recommendedName>
</protein>
<dbReference type="OrthoDB" id="439808at2759"/>
<accession>A0A507C323</accession>
<evidence type="ECO:0000256" key="1">
    <source>
        <dbReference type="ARBA" id="ARBA00022884"/>
    </source>
</evidence>
<evidence type="ECO:0000256" key="2">
    <source>
        <dbReference type="PROSITE-ProRule" id="PRU00176"/>
    </source>
</evidence>
<dbReference type="Gene3D" id="3.30.70.330">
    <property type="match status" value="1"/>
</dbReference>
<dbReference type="InterPro" id="IPR000504">
    <property type="entry name" value="RRM_dom"/>
</dbReference>
<feature type="compositionally biased region" description="Gly residues" evidence="3">
    <location>
        <begin position="199"/>
        <end position="214"/>
    </location>
</feature>
<feature type="signal peptide" evidence="4">
    <location>
        <begin position="1"/>
        <end position="22"/>
    </location>
</feature>
<dbReference type="InterPro" id="IPR012677">
    <property type="entry name" value="Nucleotide-bd_a/b_plait_sf"/>
</dbReference>
<dbReference type="RefSeq" id="XP_031023571.1">
    <property type="nucleotide sequence ID" value="XM_031170427.1"/>
</dbReference>
<feature type="region of interest" description="Disordered" evidence="3">
    <location>
        <begin position="195"/>
        <end position="219"/>
    </location>
</feature>
<organism evidence="6 7">
    <name type="scientific">Synchytrium microbalum</name>
    <dbReference type="NCBI Taxonomy" id="1806994"/>
    <lineage>
        <taxon>Eukaryota</taxon>
        <taxon>Fungi</taxon>
        <taxon>Fungi incertae sedis</taxon>
        <taxon>Chytridiomycota</taxon>
        <taxon>Chytridiomycota incertae sedis</taxon>
        <taxon>Chytridiomycetes</taxon>
        <taxon>Synchytriales</taxon>
        <taxon>Synchytriaceae</taxon>
        <taxon>Synchytrium</taxon>
    </lineage>
</organism>
<dbReference type="EMBL" id="QEAO01000031">
    <property type="protein sequence ID" value="TPX32346.1"/>
    <property type="molecule type" value="Genomic_DNA"/>
</dbReference>
<reference evidence="6 7" key="1">
    <citation type="journal article" date="2019" name="Sci. Rep.">
        <title>Comparative genomics of chytrid fungi reveal insights into the obligate biotrophic and pathogenic lifestyle of Synchytrium endobioticum.</title>
        <authorList>
            <person name="van de Vossenberg B.T.L.H."/>
            <person name="Warris S."/>
            <person name="Nguyen H.D.T."/>
            <person name="van Gent-Pelzer M.P.E."/>
            <person name="Joly D.L."/>
            <person name="van de Geest H.C."/>
            <person name="Bonants P.J.M."/>
            <person name="Smith D.S."/>
            <person name="Levesque C.A."/>
            <person name="van der Lee T.A.J."/>
        </authorList>
    </citation>
    <scope>NUCLEOTIDE SEQUENCE [LARGE SCALE GENOMIC DNA]</scope>
    <source>
        <strain evidence="6 7">JEL517</strain>
    </source>
</reference>
<gene>
    <name evidence="6" type="ORF">SmJEL517_g04499</name>
</gene>
<dbReference type="GeneID" id="42005724"/>
<feature type="chain" id="PRO_5021294179" description="RRM domain-containing protein" evidence="4">
    <location>
        <begin position="23"/>
        <end position="272"/>
    </location>
</feature>
<keyword evidence="4" id="KW-0732">Signal</keyword>
<evidence type="ECO:0000313" key="7">
    <source>
        <dbReference type="Proteomes" id="UP000319731"/>
    </source>
</evidence>
<dbReference type="CDD" id="cd21608">
    <property type="entry name" value="RRM2_NsCP33_like"/>
    <property type="match status" value="1"/>
</dbReference>
<comment type="caution">
    <text evidence="6">The sequence shown here is derived from an EMBL/GenBank/DDBJ whole genome shotgun (WGS) entry which is preliminary data.</text>
</comment>
<dbReference type="SUPFAM" id="SSF54928">
    <property type="entry name" value="RNA-binding domain, RBD"/>
    <property type="match status" value="1"/>
</dbReference>
<evidence type="ECO:0000256" key="3">
    <source>
        <dbReference type="SAM" id="MobiDB-lite"/>
    </source>
</evidence>
<dbReference type="AlphaFoldDB" id="A0A507C323"/>
<proteinExistence type="predicted"/>
<dbReference type="InterPro" id="IPR048289">
    <property type="entry name" value="RRM2_NsCP33-like"/>
</dbReference>
<keyword evidence="7" id="KW-1185">Reference proteome</keyword>
<dbReference type="STRING" id="1806994.A0A507C323"/>
<evidence type="ECO:0000256" key="4">
    <source>
        <dbReference type="SAM" id="SignalP"/>
    </source>
</evidence>
<evidence type="ECO:0000313" key="6">
    <source>
        <dbReference type="EMBL" id="TPX32346.1"/>
    </source>
</evidence>
<keyword evidence="1 2" id="KW-0694">RNA-binding</keyword>
<sequence>MKSINLISILIMIVLYWSLVAAQYDSPQETTLVPQQNIVNTDDFAKDKHQKKPSNSPKKSPYQTPTPIAIGGPVYAPSPPGYEVTPSSVPSPPVGAGGAPPATNGAVPIRSRINAIATGLPNVVPFANVAADHLRSAFEPYGNVTDSFVLKDRESGRSRGFGFVTMSTPEEANAAISALNETDLDGRNIRFNLAESAPRGGGGSSGGYGGGGGNVSLQPGGRDASNVDLTFSTILFSCAGYGGGGGYSSGGGGGYSGGGGGYQQRGSSYSTY</sequence>
<dbReference type="Proteomes" id="UP000319731">
    <property type="component" value="Unassembled WGS sequence"/>
</dbReference>
<dbReference type="Pfam" id="PF00076">
    <property type="entry name" value="RRM_1"/>
    <property type="match status" value="1"/>
</dbReference>
<evidence type="ECO:0000259" key="5">
    <source>
        <dbReference type="PROSITE" id="PS50102"/>
    </source>
</evidence>
<feature type="domain" description="RRM" evidence="5">
    <location>
        <begin position="113"/>
        <end position="196"/>
    </location>
</feature>
<dbReference type="InterPro" id="IPR052462">
    <property type="entry name" value="SLIRP/GR-RBP-like"/>
</dbReference>
<feature type="region of interest" description="Disordered" evidence="3">
    <location>
        <begin position="45"/>
        <end position="102"/>
    </location>
</feature>
<dbReference type="GO" id="GO:0003723">
    <property type="term" value="F:RNA binding"/>
    <property type="evidence" value="ECO:0007669"/>
    <property type="project" value="UniProtKB-UniRule"/>
</dbReference>